<protein>
    <submittedName>
        <fullName evidence="1">Uncharacterized protein</fullName>
    </submittedName>
</protein>
<dbReference type="Proteomes" id="UP001159363">
    <property type="component" value="Chromosome 4"/>
</dbReference>
<gene>
    <name evidence="1" type="ORF">PR048_015446</name>
</gene>
<sequence length="196" mass="22622">MTSLTCLLIDWGPGTLRHACQNIPPATIEGNNAAVIDNKGHKRIPPRCLHFKILLQQPFQETAKQNQYMTTGRFERDGVHVPIETRGGDRRSKAFERKSMSVKDFIQTFKAVESHYCRGKSELVYFDSNLNTMKMWRMYNQKVHGDIKVKESYFRHVFSTYFNIIFKAPSTDVCPKCCELTGRILKDTDIKKGVNK</sequence>
<name>A0ABQ9HGY7_9NEOP</name>
<organism evidence="1 2">
    <name type="scientific">Dryococelus australis</name>
    <dbReference type="NCBI Taxonomy" id="614101"/>
    <lineage>
        <taxon>Eukaryota</taxon>
        <taxon>Metazoa</taxon>
        <taxon>Ecdysozoa</taxon>
        <taxon>Arthropoda</taxon>
        <taxon>Hexapoda</taxon>
        <taxon>Insecta</taxon>
        <taxon>Pterygota</taxon>
        <taxon>Neoptera</taxon>
        <taxon>Polyneoptera</taxon>
        <taxon>Phasmatodea</taxon>
        <taxon>Verophasmatodea</taxon>
        <taxon>Anareolatae</taxon>
        <taxon>Phasmatidae</taxon>
        <taxon>Eurycanthinae</taxon>
        <taxon>Dryococelus</taxon>
    </lineage>
</organism>
<evidence type="ECO:0000313" key="1">
    <source>
        <dbReference type="EMBL" id="KAJ8883602.1"/>
    </source>
</evidence>
<proteinExistence type="predicted"/>
<dbReference type="PANTHER" id="PTHR10773:SF19">
    <property type="match status" value="1"/>
</dbReference>
<dbReference type="PANTHER" id="PTHR10773">
    <property type="entry name" value="DNA-DIRECTED RNA POLYMERASES I, II, AND III SUBUNIT RPABC2"/>
    <property type="match status" value="1"/>
</dbReference>
<accession>A0ABQ9HGY7</accession>
<reference evidence="1 2" key="1">
    <citation type="submission" date="2023-02" db="EMBL/GenBank/DDBJ databases">
        <title>LHISI_Scaffold_Assembly.</title>
        <authorList>
            <person name="Stuart O.P."/>
            <person name="Cleave R."/>
            <person name="Magrath M.J.L."/>
            <person name="Mikheyev A.S."/>
        </authorList>
    </citation>
    <scope>NUCLEOTIDE SEQUENCE [LARGE SCALE GENOMIC DNA]</scope>
    <source>
        <strain evidence="1">Daus_M_001</strain>
        <tissue evidence="1">Leg muscle</tissue>
    </source>
</reference>
<evidence type="ECO:0000313" key="2">
    <source>
        <dbReference type="Proteomes" id="UP001159363"/>
    </source>
</evidence>
<comment type="caution">
    <text evidence="1">The sequence shown here is derived from an EMBL/GenBank/DDBJ whole genome shotgun (WGS) entry which is preliminary data.</text>
</comment>
<keyword evidence="2" id="KW-1185">Reference proteome</keyword>
<dbReference type="EMBL" id="JARBHB010000005">
    <property type="protein sequence ID" value="KAJ8883602.1"/>
    <property type="molecule type" value="Genomic_DNA"/>
</dbReference>